<dbReference type="Pfam" id="PF00535">
    <property type="entry name" value="Glycos_transf_2"/>
    <property type="match status" value="1"/>
</dbReference>
<accession>A0A6C0KUM4</accession>
<dbReference type="InterPro" id="IPR029063">
    <property type="entry name" value="SAM-dependent_MTases_sf"/>
</dbReference>
<dbReference type="SUPFAM" id="SSF53448">
    <property type="entry name" value="Nucleotide-diphospho-sugar transferases"/>
    <property type="match status" value="1"/>
</dbReference>
<evidence type="ECO:0000313" key="2">
    <source>
        <dbReference type="EMBL" id="QHU21665.1"/>
    </source>
</evidence>
<dbReference type="Gene3D" id="3.40.50.150">
    <property type="entry name" value="Vaccinia Virus protein VP39"/>
    <property type="match status" value="1"/>
</dbReference>
<evidence type="ECO:0000259" key="1">
    <source>
        <dbReference type="Pfam" id="PF00535"/>
    </source>
</evidence>
<dbReference type="InterPro" id="IPR029044">
    <property type="entry name" value="Nucleotide-diphossugar_trans"/>
</dbReference>
<feature type="domain" description="Glycosyltransferase 2-like" evidence="1">
    <location>
        <begin position="113"/>
        <end position="243"/>
    </location>
</feature>
<dbReference type="PANTHER" id="PTHR43685">
    <property type="entry name" value="GLYCOSYLTRANSFERASE"/>
    <property type="match status" value="1"/>
</dbReference>
<proteinExistence type="predicted"/>
<dbReference type="EMBL" id="MN740991">
    <property type="protein sequence ID" value="QHU21665.1"/>
    <property type="molecule type" value="Genomic_DNA"/>
</dbReference>
<dbReference type="SUPFAM" id="SSF53335">
    <property type="entry name" value="S-adenosyl-L-methionine-dependent methyltransferases"/>
    <property type="match status" value="1"/>
</dbReference>
<dbReference type="PANTHER" id="PTHR43685:SF2">
    <property type="entry name" value="GLYCOSYLTRANSFERASE 2-LIKE DOMAIN-CONTAINING PROTEIN"/>
    <property type="match status" value="1"/>
</dbReference>
<dbReference type="InterPro" id="IPR050834">
    <property type="entry name" value="Glycosyltransf_2"/>
</dbReference>
<dbReference type="AlphaFoldDB" id="A0A6C0KUM4"/>
<sequence length="736" mass="87661">MKYPQVIFFRNEKYKSIDNIFKDESQLNCTVSITSNKEELNNLFDTNYQILVTFGENESEYIEDVFSILDGKYSSRWIHLKSIRTIQDFNSYINYCFIDNVIKPREETRPKFSVFTSCYNTYEKIHRVYNGLKSQKCKSWEWVIMDDSPDLDDKHFNFLREIFKNDKRVRLYRRSENSGSIGNVKNETVSLCRGVYVLELDHDDVILPDVLSDSINIFEQDKEIGFIYMDFINIYEDGRNFTYGDFIGKGYGAYYCQHLNIDLGPDSINKWVNVYNTPNINNITLSHLVCLPNHPRIWKREMLIEIGNYSEFLPICDDFEVLLRTAVQPKCKMAKLAKLGYIQYMNDGNNNFSLIRNREINRIGPNHIMPQFFAKYNVNEVMRNLEAEEDHYFMFNHSKLWEREPSKYQHKYCNKLLNVDFNKQYCILGLKAFAQNIELIRELYKDSKNDFIVLENQFKPEELCKIMDSEYSSFSRMKCYSMKETSWEKLERFFHLIYKSCVLNEVIREKQENDNYMIPFTTELSSRHQIINSFSDPSDIYLEIGVENGYTFNNVHFEIDNKIGVDPDPKFEYSDNITIIKKTSDEYFSDCDDEFDVIFIDGMHQCEYVLRDINNAIKHLKSNGKRIICIDDILPQNYREQFKIPILHSYENGILKYGEPWTGDVWKVAYYLLKTKIYENKFTITFWNHPYYRGVGRIKILDEFQLPQDKATLDEINGYRYFSDYPDYLKLLVSFC</sequence>
<dbReference type="InterPro" id="IPR001173">
    <property type="entry name" value="Glyco_trans_2-like"/>
</dbReference>
<organism evidence="2">
    <name type="scientific">viral metagenome</name>
    <dbReference type="NCBI Taxonomy" id="1070528"/>
    <lineage>
        <taxon>unclassified sequences</taxon>
        <taxon>metagenomes</taxon>
        <taxon>organismal metagenomes</taxon>
    </lineage>
</organism>
<protein>
    <recommendedName>
        <fullName evidence="1">Glycosyltransferase 2-like domain-containing protein</fullName>
    </recommendedName>
</protein>
<reference evidence="2" key="1">
    <citation type="journal article" date="2020" name="Nature">
        <title>Giant virus diversity and host interactions through global metagenomics.</title>
        <authorList>
            <person name="Schulz F."/>
            <person name="Roux S."/>
            <person name="Paez-Espino D."/>
            <person name="Jungbluth S."/>
            <person name="Walsh D.A."/>
            <person name="Denef V.J."/>
            <person name="McMahon K.D."/>
            <person name="Konstantinidis K.T."/>
            <person name="Eloe-Fadrosh E.A."/>
            <person name="Kyrpides N.C."/>
            <person name="Woyke T."/>
        </authorList>
    </citation>
    <scope>NUCLEOTIDE SEQUENCE</scope>
    <source>
        <strain evidence="2">GVMAG-S-3300013094-109</strain>
    </source>
</reference>
<name>A0A6C0KUM4_9ZZZZ</name>
<dbReference type="Gene3D" id="3.90.550.10">
    <property type="entry name" value="Spore Coat Polysaccharide Biosynthesis Protein SpsA, Chain A"/>
    <property type="match status" value="1"/>
</dbReference>
<dbReference type="Pfam" id="PF13578">
    <property type="entry name" value="Methyltransf_24"/>
    <property type="match status" value="1"/>
</dbReference>